<dbReference type="InterPro" id="IPR050093">
    <property type="entry name" value="ABC_SmlMolc_Importer"/>
</dbReference>
<dbReference type="GO" id="GO:0016887">
    <property type="term" value="F:ATP hydrolysis activity"/>
    <property type="evidence" value="ECO:0007669"/>
    <property type="project" value="InterPro"/>
</dbReference>
<keyword evidence="1 7" id="KW-0813">Transport</keyword>
<dbReference type="SMART" id="SM00382">
    <property type="entry name" value="AAA"/>
    <property type="match status" value="1"/>
</dbReference>
<keyword evidence="4 7" id="KW-0067">ATP-binding</keyword>
<dbReference type="InterPro" id="IPR013611">
    <property type="entry name" value="Transp-assoc_OB_typ2"/>
</dbReference>
<dbReference type="InterPro" id="IPR017871">
    <property type="entry name" value="ABC_transporter-like_CS"/>
</dbReference>
<comment type="similarity">
    <text evidence="7">Belongs to the ABC transporter superfamily. Spermidine/putrescine importer (TC 3.A.1.11.1) family.</text>
</comment>
<dbReference type="Gene3D" id="3.40.50.300">
    <property type="entry name" value="P-loop containing nucleotide triphosphate hydrolases"/>
    <property type="match status" value="1"/>
</dbReference>
<dbReference type="SUPFAM" id="SSF52540">
    <property type="entry name" value="P-loop containing nucleoside triphosphate hydrolases"/>
    <property type="match status" value="1"/>
</dbReference>
<evidence type="ECO:0000313" key="10">
    <source>
        <dbReference type="Proteomes" id="UP000529417"/>
    </source>
</evidence>
<dbReference type="InterPro" id="IPR003593">
    <property type="entry name" value="AAA+_ATPase"/>
</dbReference>
<evidence type="ECO:0000256" key="7">
    <source>
        <dbReference type="RuleBase" id="RU364083"/>
    </source>
</evidence>
<dbReference type="EMBL" id="JACBXS010000056">
    <property type="protein sequence ID" value="NYS26607.1"/>
    <property type="molecule type" value="Genomic_DNA"/>
</dbReference>
<evidence type="ECO:0000256" key="5">
    <source>
        <dbReference type="ARBA" id="ARBA00022967"/>
    </source>
</evidence>
<proteinExistence type="inferred from homology"/>
<dbReference type="PROSITE" id="PS50893">
    <property type="entry name" value="ABC_TRANSPORTER_2"/>
    <property type="match status" value="1"/>
</dbReference>
<dbReference type="GO" id="GO:0015417">
    <property type="term" value="F:ABC-type polyamine transporter activity"/>
    <property type="evidence" value="ECO:0007669"/>
    <property type="project" value="UniProtKB-EC"/>
</dbReference>
<keyword evidence="3 7" id="KW-0547">Nucleotide-binding</keyword>
<dbReference type="EC" id="7.6.2.11" evidence="7"/>
<evidence type="ECO:0000256" key="4">
    <source>
        <dbReference type="ARBA" id="ARBA00022840"/>
    </source>
</evidence>
<comment type="catalytic activity">
    <reaction evidence="7">
        <text>ATP + H2O + polyamine-[polyamine-binding protein]Side 1 = ADP + phosphate + polyamineSide 2 + [polyamine-binding protein]Side 1.</text>
        <dbReference type="EC" id="7.6.2.11"/>
    </reaction>
</comment>
<feature type="domain" description="ABC transporter" evidence="8">
    <location>
        <begin position="11"/>
        <end position="241"/>
    </location>
</feature>
<accession>A0A7Z0I272</accession>
<dbReference type="GO" id="GO:0005524">
    <property type="term" value="F:ATP binding"/>
    <property type="evidence" value="ECO:0007669"/>
    <property type="project" value="UniProtKB-KW"/>
</dbReference>
<dbReference type="AlphaFoldDB" id="A0A7Z0I272"/>
<comment type="subunit">
    <text evidence="7">The complex is composed of two ATP-binding proteins (PotA), two transmembrane proteins (PotB and PotC) and a solute-binding protein (PotD).</text>
</comment>
<organism evidence="9 10">
    <name type="scientific">Rhabdonatronobacter sediminivivens</name>
    <dbReference type="NCBI Taxonomy" id="2743469"/>
    <lineage>
        <taxon>Bacteria</taxon>
        <taxon>Pseudomonadati</taxon>
        <taxon>Pseudomonadota</taxon>
        <taxon>Alphaproteobacteria</taxon>
        <taxon>Rhodobacterales</taxon>
        <taxon>Paracoccaceae</taxon>
        <taxon>Rhabdonatronobacter</taxon>
    </lineage>
</organism>
<evidence type="ECO:0000313" key="9">
    <source>
        <dbReference type="EMBL" id="NYS26607.1"/>
    </source>
</evidence>
<dbReference type="Proteomes" id="UP000529417">
    <property type="component" value="Unassembled WGS sequence"/>
</dbReference>
<name>A0A7Z0I272_9RHOB</name>
<dbReference type="PANTHER" id="PTHR42781">
    <property type="entry name" value="SPERMIDINE/PUTRESCINE IMPORT ATP-BINDING PROTEIN POTA"/>
    <property type="match status" value="1"/>
</dbReference>
<evidence type="ECO:0000259" key="8">
    <source>
        <dbReference type="PROSITE" id="PS50893"/>
    </source>
</evidence>
<dbReference type="Pfam" id="PF08402">
    <property type="entry name" value="TOBE_2"/>
    <property type="match status" value="1"/>
</dbReference>
<comment type="function">
    <text evidence="7">Part of the ABC transporter complex PotABCD involved in spermidine/putrescine import. Responsible for energy coupling to the transport system.</text>
</comment>
<reference evidence="9 10" key="1">
    <citation type="journal article" date="2000" name="Arch. Microbiol.">
        <title>Rhodobaca bogoriensis gen. nov. and sp. nov., an alkaliphilic purple nonsulfur bacterium from African Rift Valley soda lakes.</title>
        <authorList>
            <person name="Milford A.D."/>
            <person name="Achenbach L.A."/>
            <person name="Jung D.O."/>
            <person name="Madigan M.T."/>
        </authorList>
    </citation>
    <scope>NUCLEOTIDE SEQUENCE [LARGE SCALE GENOMIC DNA]</scope>
    <source>
        <strain evidence="9 10">2376</strain>
    </source>
</reference>
<dbReference type="RefSeq" id="WP_179907400.1">
    <property type="nucleotide sequence ID" value="NZ_JACBXS010000056.1"/>
</dbReference>
<evidence type="ECO:0000256" key="1">
    <source>
        <dbReference type="ARBA" id="ARBA00022448"/>
    </source>
</evidence>
<dbReference type="SUPFAM" id="SSF50331">
    <property type="entry name" value="MOP-like"/>
    <property type="match status" value="1"/>
</dbReference>
<evidence type="ECO:0000256" key="2">
    <source>
        <dbReference type="ARBA" id="ARBA00022475"/>
    </source>
</evidence>
<dbReference type="InterPro" id="IPR008995">
    <property type="entry name" value="Mo/tungstate-bd_C_term_dom"/>
</dbReference>
<keyword evidence="6 7" id="KW-0472">Membrane</keyword>
<dbReference type="InterPro" id="IPR027417">
    <property type="entry name" value="P-loop_NTPase"/>
</dbReference>
<dbReference type="GO" id="GO:0043190">
    <property type="term" value="C:ATP-binding cassette (ABC) transporter complex"/>
    <property type="evidence" value="ECO:0007669"/>
    <property type="project" value="InterPro"/>
</dbReference>
<dbReference type="Pfam" id="PF00005">
    <property type="entry name" value="ABC_tran"/>
    <property type="match status" value="1"/>
</dbReference>
<keyword evidence="10" id="KW-1185">Reference proteome</keyword>
<dbReference type="InterPro" id="IPR003439">
    <property type="entry name" value="ABC_transporter-like_ATP-bd"/>
</dbReference>
<dbReference type="GO" id="GO:0015847">
    <property type="term" value="P:putrescine transport"/>
    <property type="evidence" value="ECO:0007669"/>
    <property type="project" value="UniProtKB-ARBA"/>
</dbReference>
<comment type="caution">
    <text evidence="9">The sequence shown here is derived from an EMBL/GenBank/DDBJ whole genome shotgun (WGS) entry which is preliminary data.</text>
</comment>
<evidence type="ECO:0000256" key="6">
    <source>
        <dbReference type="ARBA" id="ARBA00023136"/>
    </source>
</evidence>
<keyword evidence="5 7" id="KW-1278">Translocase</keyword>
<evidence type="ECO:0000256" key="3">
    <source>
        <dbReference type="ARBA" id="ARBA00022741"/>
    </source>
</evidence>
<protein>
    <recommendedName>
        <fullName evidence="7">Spermidine/putrescine import ATP-binding protein PotA</fullName>
        <ecNumber evidence="7">7.6.2.11</ecNumber>
    </recommendedName>
</protein>
<sequence length="360" mass="39565">MSKLSVRSQPIAIRDVTKTYGSFNALENVTLDIAAGEFLTLLGPSGSGKTTLLMVLAGFTRATSGHVLVGSQDMTRVPPHKRDFGMVFQNYALFPHMNVFGNVAYPLRLRRVSRSEIDTRVARALDLVQLSHLAERPIDALSGGQRQRIALARAIVFEPRVLLMDEPLSALDKNLREQMQIEIRNLHENLGITTVYVTHDQREALTMSDQVVVIDAGRISQKGAPREIYERPANAFVADFIGESTLLPVQAGADGFAFGGRALRATVAPPGGLFLVARPEKMELHRTDMDPAYNLFEGTLHQLVYQGETVLAQVALPEGQTISMRLTSRREVMAALPEPGKPITLALHPEDTVIVPERGQ</sequence>
<dbReference type="InterPro" id="IPR005893">
    <property type="entry name" value="PotA-like"/>
</dbReference>
<dbReference type="NCBIfam" id="TIGR01187">
    <property type="entry name" value="potA"/>
    <property type="match status" value="1"/>
</dbReference>
<dbReference type="FunFam" id="3.40.50.300:FF:000133">
    <property type="entry name" value="Spermidine/putrescine import ATP-binding protein PotA"/>
    <property type="match status" value="1"/>
</dbReference>
<dbReference type="PANTHER" id="PTHR42781:SF4">
    <property type="entry name" value="SPERMIDINE_PUTRESCINE IMPORT ATP-BINDING PROTEIN POTA"/>
    <property type="match status" value="1"/>
</dbReference>
<dbReference type="PROSITE" id="PS00211">
    <property type="entry name" value="ABC_TRANSPORTER_1"/>
    <property type="match status" value="1"/>
</dbReference>
<keyword evidence="2 7" id="KW-1003">Cell membrane</keyword>
<gene>
    <name evidence="7" type="primary">potA</name>
    <name evidence="9" type="ORF">HUK65_16605</name>
</gene>